<name>A0A6G5AFF0_RHIMP</name>
<sequence>MIANHFSPESPITGHVVMCCSRFHFIAMCCSCLLKQNQDCRIISVANMFLFTLFTSVSNLTWEVKLTRGTVSFPTHNCIVNVCNSGQLALNEYVLICVHKTDLSCVMHHRFFA</sequence>
<organism evidence="1">
    <name type="scientific">Rhipicephalus microplus</name>
    <name type="common">Cattle tick</name>
    <name type="synonym">Boophilus microplus</name>
    <dbReference type="NCBI Taxonomy" id="6941"/>
    <lineage>
        <taxon>Eukaryota</taxon>
        <taxon>Metazoa</taxon>
        <taxon>Ecdysozoa</taxon>
        <taxon>Arthropoda</taxon>
        <taxon>Chelicerata</taxon>
        <taxon>Arachnida</taxon>
        <taxon>Acari</taxon>
        <taxon>Parasitiformes</taxon>
        <taxon>Ixodida</taxon>
        <taxon>Ixodoidea</taxon>
        <taxon>Ixodidae</taxon>
        <taxon>Rhipicephalinae</taxon>
        <taxon>Rhipicephalus</taxon>
        <taxon>Boophilus</taxon>
    </lineage>
</organism>
<dbReference type="EMBL" id="GIKN01007452">
    <property type="protein sequence ID" value="NIE49725.1"/>
    <property type="molecule type" value="Transcribed_RNA"/>
</dbReference>
<dbReference type="AlphaFoldDB" id="A0A6G5AFF0"/>
<accession>A0A6G5AFF0</accession>
<protein>
    <submittedName>
        <fullName evidence="1">Uncharacterized protein</fullName>
    </submittedName>
</protein>
<reference evidence="1" key="1">
    <citation type="submission" date="2020-03" db="EMBL/GenBank/DDBJ databases">
        <title>A transcriptome and proteome of the tick Rhipicephalus microplus shaped by the genetic composition of its hosts and developmental stage.</title>
        <authorList>
            <person name="Garcia G.R."/>
            <person name="Ribeiro J.M.C."/>
            <person name="Maruyama S.R."/>
            <person name="Gardinasse L.G."/>
            <person name="Nelson K."/>
            <person name="Ferreira B.R."/>
            <person name="Andrade T.G."/>
            <person name="Santos I.K.F.M."/>
        </authorList>
    </citation>
    <scope>NUCLEOTIDE SEQUENCE</scope>
    <source>
        <strain evidence="1">NSGR</strain>
        <tissue evidence="1">Salivary glands</tissue>
    </source>
</reference>
<proteinExistence type="predicted"/>
<evidence type="ECO:0000313" key="1">
    <source>
        <dbReference type="EMBL" id="NIE49725.1"/>
    </source>
</evidence>